<dbReference type="GO" id="GO:0005829">
    <property type="term" value="C:cytosol"/>
    <property type="evidence" value="ECO:0007669"/>
    <property type="project" value="TreeGrafter"/>
</dbReference>
<dbReference type="PANTHER" id="PTHR12510:SF4">
    <property type="entry name" value="GAMMA-GLUTAMYLAMINECYCLOTRANSFERASE"/>
    <property type="match status" value="1"/>
</dbReference>
<accession>A0AAV4GFQ7</accession>
<dbReference type="EMBL" id="BMAT01008405">
    <property type="protein sequence ID" value="GFR84507.1"/>
    <property type="molecule type" value="Genomic_DNA"/>
</dbReference>
<dbReference type="Pfam" id="PF06094">
    <property type="entry name" value="GGACT"/>
    <property type="match status" value="1"/>
</dbReference>
<dbReference type="Gene3D" id="3.10.490.10">
    <property type="entry name" value="Gamma-glutamyl cyclotransferase-like"/>
    <property type="match status" value="1"/>
</dbReference>
<reference evidence="5 6" key="1">
    <citation type="journal article" date="2021" name="Elife">
        <title>Chloroplast acquisition without the gene transfer in kleptoplastic sea slugs, Plakobranchus ocellatus.</title>
        <authorList>
            <person name="Maeda T."/>
            <person name="Takahashi S."/>
            <person name="Yoshida T."/>
            <person name="Shimamura S."/>
            <person name="Takaki Y."/>
            <person name="Nagai Y."/>
            <person name="Toyoda A."/>
            <person name="Suzuki Y."/>
            <person name="Arimoto A."/>
            <person name="Ishii H."/>
            <person name="Satoh N."/>
            <person name="Nishiyama T."/>
            <person name="Hasebe M."/>
            <person name="Maruyama T."/>
            <person name="Minagawa J."/>
            <person name="Obokata J."/>
            <person name="Shigenobu S."/>
        </authorList>
    </citation>
    <scope>NUCLEOTIDE SEQUENCE [LARGE SCALE GENOMIC DNA]</scope>
</reference>
<dbReference type="GO" id="GO:0061929">
    <property type="term" value="F:gamma-glutamylaminecyclotransferase activity"/>
    <property type="evidence" value="ECO:0007669"/>
    <property type="project" value="InterPro"/>
</dbReference>
<organism evidence="5 6">
    <name type="scientific">Elysia marginata</name>
    <dbReference type="NCBI Taxonomy" id="1093978"/>
    <lineage>
        <taxon>Eukaryota</taxon>
        <taxon>Metazoa</taxon>
        <taxon>Spiralia</taxon>
        <taxon>Lophotrochozoa</taxon>
        <taxon>Mollusca</taxon>
        <taxon>Gastropoda</taxon>
        <taxon>Heterobranchia</taxon>
        <taxon>Euthyneura</taxon>
        <taxon>Panpulmonata</taxon>
        <taxon>Sacoglossa</taxon>
        <taxon>Placobranchoidea</taxon>
        <taxon>Plakobranchidae</taxon>
        <taxon>Elysia</taxon>
    </lineage>
</organism>
<keyword evidence="6" id="KW-1185">Reference proteome</keyword>
<dbReference type="SUPFAM" id="SSF110857">
    <property type="entry name" value="Gamma-glutamyl cyclotransferase-like"/>
    <property type="match status" value="1"/>
</dbReference>
<sequence length="116" mass="13440">MFPFCLRSQHVEGELYEVDDEKLASLDDLEGHPHFYQRLVTKVRTPGLKSSTKTITMDNDNVLECWAYFITSYCREVLDLPRLKSFTNPIHYNISPEERGKRVAKLKSFVKGTPDS</sequence>
<dbReference type="InterPro" id="IPR009288">
    <property type="entry name" value="AIG2-like_dom"/>
</dbReference>
<dbReference type="InterPro" id="IPR013024">
    <property type="entry name" value="GGCT-like"/>
</dbReference>
<gene>
    <name evidence="5" type="ORF">ElyMa_004152200</name>
</gene>
<dbReference type="InterPro" id="IPR036568">
    <property type="entry name" value="GGCT-like_sf"/>
</dbReference>
<evidence type="ECO:0000256" key="3">
    <source>
        <dbReference type="RuleBase" id="RU367036"/>
    </source>
</evidence>
<dbReference type="PANTHER" id="PTHR12510">
    <property type="entry name" value="TROPONIN C-AKIN-1 PROTEIN"/>
    <property type="match status" value="1"/>
</dbReference>
<proteinExistence type="inferred from homology"/>
<dbReference type="CDD" id="cd06661">
    <property type="entry name" value="GGCT_like"/>
    <property type="match status" value="1"/>
</dbReference>
<feature type="domain" description="Gamma-glutamylcyclotransferase AIG2-like" evidence="4">
    <location>
        <begin position="3"/>
        <end position="79"/>
    </location>
</feature>
<protein>
    <recommendedName>
        <fullName evidence="3">Gamma-glutamylcyclotransferase family protein</fullName>
    </recommendedName>
</protein>
<dbReference type="Proteomes" id="UP000762676">
    <property type="component" value="Unassembled WGS sequence"/>
</dbReference>
<evidence type="ECO:0000313" key="6">
    <source>
        <dbReference type="Proteomes" id="UP000762676"/>
    </source>
</evidence>
<evidence type="ECO:0000259" key="4">
    <source>
        <dbReference type="Pfam" id="PF06094"/>
    </source>
</evidence>
<comment type="caution">
    <text evidence="5">The sequence shown here is derived from an EMBL/GenBank/DDBJ whole genome shotgun (WGS) entry which is preliminary data.</text>
</comment>
<name>A0AAV4GFQ7_9GAST</name>
<dbReference type="InterPro" id="IPR039126">
    <property type="entry name" value="GGACT"/>
</dbReference>
<evidence type="ECO:0000313" key="5">
    <source>
        <dbReference type="EMBL" id="GFR84507.1"/>
    </source>
</evidence>
<evidence type="ECO:0000256" key="2">
    <source>
        <dbReference type="PIRSR" id="PIRSR639126-1"/>
    </source>
</evidence>
<feature type="active site" description="Proton acceptor" evidence="2">
    <location>
        <position position="30"/>
    </location>
</feature>
<dbReference type="AlphaFoldDB" id="A0AAV4GFQ7"/>
<evidence type="ECO:0000256" key="1">
    <source>
        <dbReference type="ARBA" id="ARBA00008861"/>
    </source>
</evidence>
<comment type="similarity">
    <text evidence="1 3">Belongs to the gamma-glutamylcyclotransferase family.</text>
</comment>